<evidence type="ECO:0000259" key="2">
    <source>
        <dbReference type="SMART" id="SM00829"/>
    </source>
</evidence>
<dbReference type="PANTHER" id="PTHR44154:SF1">
    <property type="entry name" value="QUINONE OXIDOREDUCTASE"/>
    <property type="match status" value="1"/>
</dbReference>
<organism evidence="3 4">
    <name type="scientific">Hyalangium rubrum</name>
    <dbReference type="NCBI Taxonomy" id="3103134"/>
    <lineage>
        <taxon>Bacteria</taxon>
        <taxon>Pseudomonadati</taxon>
        <taxon>Myxococcota</taxon>
        <taxon>Myxococcia</taxon>
        <taxon>Myxococcales</taxon>
        <taxon>Cystobacterineae</taxon>
        <taxon>Archangiaceae</taxon>
        <taxon>Hyalangium</taxon>
    </lineage>
</organism>
<dbReference type="SMART" id="SM00829">
    <property type="entry name" value="PKS_ER"/>
    <property type="match status" value="1"/>
</dbReference>
<dbReference type="SUPFAM" id="SSF51735">
    <property type="entry name" value="NAD(P)-binding Rossmann-fold domains"/>
    <property type="match status" value="1"/>
</dbReference>
<dbReference type="InterPro" id="IPR011032">
    <property type="entry name" value="GroES-like_sf"/>
</dbReference>
<dbReference type="Pfam" id="PF00107">
    <property type="entry name" value="ADH_zinc_N"/>
    <property type="match status" value="1"/>
</dbReference>
<evidence type="ECO:0000313" key="4">
    <source>
        <dbReference type="Proteomes" id="UP001291309"/>
    </source>
</evidence>
<dbReference type="Gene3D" id="3.40.50.720">
    <property type="entry name" value="NAD(P)-binding Rossmann-like Domain"/>
    <property type="match status" value="1"/>
</dbReference>
<dbReference type="InterPro" id="IPR020843">
    <property type="entry name" value="ER"/>
</dbReference>
<feature type="domain" description="Enoyl reductase (ER)" evidence="2">
    <location>
        <begin position="10"/>
        <end position="340"/>
    </location>
</feature>
<dbReference type="Pfam" id="PF08240">
    <property type="entry name" value="ADH_N"/>
    <property type="match status" value="1"/>
</dbReference>
<dbReference type="Proteomes" id="UP001291309">
    <property type="component" value="Unassembled WGS sequence"/>
</dbReference>
<dbReference type="EMBL" id="JAXIVS010000001">
    <property type="protein sequence ID" value="MDY7225288.1"/>
    <property type="molecule type" value="Genomic_DNA"/>
</dbReference>
<reference evidence="3 4" key="1">
    <citation type="submission" date="2023-12" db="EMBL/GenBank/DDBJ databases">
        <title>the genome sequence of Hyalangium sp. s54d21.</title>
        <authorList>
            <person name="Zhang X."/>
        </authorList>
    </citation>
    <scope>NUCLEOTIDE SEQUENCE [LARGE SCALE GENOMIC DNA]</scope>
    <source>
        <strain evidence="4">s54d21</strain>
    </source>
</reference>
<name>A0ABU5GVR8_9BACT</name>
<dbReference type="SUPFAM" id="SSF50129">
    <property type="entry name" value="GroES-like"/>
    <property type="match status" value="1"/>
</dbReference>
<evidence type="ECO:0000256" key="1">
    <source>
        <dbReference type="ARBA" id="ARBA00022857"/>
    </source>
</evidence>
<dbReference type="InterPro" id="IPR013149">
    <property type="entry name" value="ADH-like_C"/>
</dbReference>
<evidence type="ECO:0000313" key="3">
    <source>
        <dbReference type="EMBL" id="MDY7225288.1"/>
    </source>
</evidence>
<dbReference type="RefSeq" id="WP_321544000.1">
    <property type="nucleotide sequence ID" value="NZ_JAXIVS010000001.1"/>
</dbReference>
<protein>
    <submittedName>
        <fullName evidence="3">Zinc-binding dehydrogenase</fullName>
    </submittedName>
</protein>
<gene>
    <name evidence="3" type="ORF">SYV04_02800</name>
</gene>
<keyword evidence="4" id="KW-1185">Reference proteome</keyword>
<proteinExistence type="predicted"/>
<comment type="caution">
    <text evidence="3">The sequence shown here is derived from an EMBL/GenBank/DDBJ whole genome shotgun (WGS) entry which is preliminary data.</text>
</comment>
<accession>A0ABU5GVR8</accession>
<dbReference type="CDD" id="cd08266">
    <property type="entry name" value="Zn_ADH_like1"/>
    <property type="match status" value="1"/>
</dbReference>
<keyword evidence="1" id="KW-0521">NADP</keyword>
<dbReference type="PANTHER" id="PTHR44154">
    <property type="entry name" value="QUINONE OXIDOREDUCTASE"/>
    <property type="match status" value="1"/>
</dbReference>
<sequence>MKAVVFHQHGDEQVLQHTDVAEPSVGSRDVLVRVKAVALNHLDIFTRQGWPGLKLELPHILGSDIAGVVERVGPEVGDLAPGAEVLVNPGLSCGACERCLTGEDNLCRQYRIIGEHVRGGYAEFVSVPRQNILPKPARITFAEAACLPRTYLTAWTMLVRRAQVRPGETVLVHAAGSGVGSAAVQICKLLGAKVIATASTEAKLQRARQLGADHTINYVEKDFLDEVKRITQRRLVDVVFEHVGAATFEKSVACLPYGGRLVTCGATTGYEAKLDLRVLFYKRISLLGSTMGSKGDLFRVLQLVEEGKLKPVLDRTLPLADAAQAHRLMKDRAQFGNLVLIP</sequence>
<dbReference type="Gene3D" id="3.90.180.10">
    <property type="entry name" value="Medium-chain alcohol dehydrogenases, catalytic domain"/>
    <property type="match status" value="1"/>
</dbReference>
<dbReference type="InterPro" id="IPR036291">
    <property type="entry name" value="NAD(P)-bd_dom_sf"/>
</dbReference>
<dbReference type="InterPro" id="IPR051603">
    <property type="entry name" value="Zinc-ADH_QOR/CCCR"/>
</dbReference>
<dbReference type="InterPro" id="IPR013154">
    <property type="entry name" value="ADH-like_N"/>
</dbReference>